<evidence type="ECO:0000256" key="2">
    <source>
        <dbReference type="ARBA" id="ARBA00022630"/>
    </source>
</evidence>
<evidence type="ECO:0000256" key="3">
    <source>
        <dbReference type="ARBA" id="ARBA00022729"/>
    </source>
</evidence>
<evidence type="ECO:0000256" key="1">
    <source>
        <dbReference type="ARBA" id="ARBA00001974"/>
    </source>
</evidence>
<evidence type="ECO:0000256" key="8">
    <source>
        <dbReference type="RuleBase" id="RU371123"/>
    </source>
</evidence>
<sequence length="711" mass="79212">MKGVLAFGPSASLFGLAVFCSFVSPVSSQSPPQGGQLRFFDQSPFVSEIRGIPQMEEEVWNNTQTATVVFFYSPFCPKCMGFRRVFEEAAKAFESQYGLDFVAVDCLSEQHLCLRAGAMHFPLVRAFNTPKLQKVVPGLRKLGTRMPVDEWFPWMPSRIVRWLVQDAKLPSPPEELIETMEREWDPMAEMAAVFGQGGLAGLAESADEAHARGVAALDALDLTQQKSISVGDSGREGGLDLKSVQETLHSQPKGGEKKYVPPSKYVGIRSAQGRWSNGQTADDAGVRLADSLNFLQYLLHNRIFLRGKETLSSGETIRLEQILFVLGSSIPGLPFRRSIEDLLRWLGHERVEQCAEETGGHGGVPPLTKEQWDGKMREWRLGLLPRLQPGEVPKSVTCPKNHNLLTCQTWHLLHVLAASADASFAAHPFESPSERRLSFPATPLQIQETVHALVTSFFTCEDCSKHFEESFNSCAFSRCAISELQTDDKEEKEKKGGLFSSPVSSLHDSLDTRLSSWMDRVEAYRQEAEGQTEKVERDASLLRLWLWRLHNSVTLRTATDPSHVLNSVPLSPSEEEEVKGAFEMTSSGGSGNSITGGTVNGTIAVRGERARFGHNVLRYLGRDVRWPSPFACRSCLGNFPHATPTAAVGRETSPLPVSLRISKEFAERVQKAERDRERWELTDLEDTAGFKLPEVSTFLKDFYWKPSFDVM</sequence>
<dbReference type="CDD" id="cd02961">
    <property type="entry name" value="PDI_a_family"/>
    <property type="match status" value="1"/>
</dbReference>
<comment type="cofactor">
    <cofactor evidence="1 8">
        <name>FAD</name>
        <dbReference type="ChEBI" id="CHEBI:57692"/>
    </cofactor>
</comment>
<keyword evidence="2 8" id="KW-0285">Flavoprotein</keyword>
<feature type="domain" description="ERV/ALR sulfhydryl oxidase" evidence="10">
    <location>
        <begin position="398"/>
        <end position="576"/>
    </location>
</feature>
<dbReference type="GO" id="GO:0000139">
    <property type="term" value="C:Golgi membrane"/>
    <property type="evidence" value="ECO:0007669"/>
    <property type="project" value="TreeGrafter"/>
</dbReference>
<proteinExistence type="predicted"/>
<reference evidence="12" key="1">
    <citation type="submission" date="2014-11" db="EMBL/GenBank/DDBJ databases">
        <authorList>
            <person name="Otto D Thomas"/>
            <person name="Naeem Raeece"/>
        </authorList>
    </citation>
    <scope>NUCLEOTIDE SEQUENCE</scope>
</reference>
<dbReference type="InterPro" id="IPR036774">
    <property type="entry name" value="ERV/ALR_sulphydryl_oxid_sf"/>
</dbReference>
<evidence type="ECO:0000259" key="10">
    <source>
        <dbReference type="PROSITE" id="PS51324"/>
    </source>
</evidence>
<dbReference type="Pfam" id="PF00085">
    <property type="entry name" value="Thioredoxin"/>
    <property type="match status" value="1"/>
</dbReference>
<evidence type="ECO:0000256" key="7">
    <source>
        <dbReference type="ARBA" id="ARBA00023180"/>
    </source>
</evidence>
<keyword evidence="6" id="KW-1015">Disulfide bond</keyword>
<dbReference type="VEuPathDB" id="CryptoDB:Cvel_2653"/>
<dbReference type="PANTHER" id="PTHR22897">
    <property type="entry name" value="QUIESCIN Q6-RELATED SULFHYDRYL OXIDASE"/>
    <property type="match status" value="1"/>
</dbReference>
<keyword evidence="3 9" id="KW-0732">Signal</keyword>
<evidence type="ECO:0000313" key="12">
    <source>
        <dbReference type="EMBL" id="CEM05811.1"/>
    </source>
</evidence>
<dbReference type="AlphaFoldDB" id="A0A0G4F336"/>
<dbReference type="InterPro" id="IPR013766">
    <property type="entry name" value="Thioredoxin_domain"/>
</dbReference>
<dbReference type="InterPro" id="IPR039798">
    <property type="entry name" value="Sulfhydryl_oxidase"/>
</dbReference>
<dbReference type="GO" id="GO:0016971">
    <property type="term" value="F:flavin-dependent sulfhydryl oxidase activity"/>
    <property type="evidence" value="ECO:0007669"/>
    <property type="project" value="InterPro"/>
</dbReference>
<dbReference type="EMBL" id="CDMZ01000066">
    <property type="protein sequence ID" value="CEM05811.1"/>
    <property type="molecule type" value="Genomic_DNA"/>
</dbReference>
<dbReference type="SUPFAM" id="SSF52833">
    <property type="entry name" value="Thioredoxin-like"/>
    <property type="match status" value="1"/>
</dbReference>
<dbReference type="GO" id="GO:0005615">
    <property type="term" value="C:extracellular space"/>
    <property type="evidence" value="ECO:0007669"/>
    <property type="project" value="TreeGrafter"/>
</dbReference>
<evidence type="ECO:0000256" key="5">
    <source>
        <dbReference type="ARBA" id="ARBA00023002"/>
    </source>
</evidence>
<gene>
    <name evidence="12" type="ORF">Cvel_2653</name>
</gene>
<organism evidence="12">
    <name type="scientific">Chromera velia CCMP2878</name>
    <dbReference type="NCBI Taxonomy" id="1169474"/>
    <lineage>
        <taxon>Eukaryota</taxon>
        <taxon>Sar</taxon>
        <taxon>Alveolata</taxon>
        <taxon>Colpodellida</taxon>
        <taxon>Chromeraceae</taxon>
        <taxon>Chromera</taxon>
    </lineage>
</organism>
<keyword evidence="4 8" id="KW-0274">FAD</keyword>
<keyword evidence="7" id="KW-0325">Glycoprotein</keyword>
<dbReference type="Gene3D" id="1.20.120.310">
    <property type="entry name" value="ERV/ALR sulfhydryl oxidase domain"/>
    <property type="match status" value="1"/>
</dbReference>
<accession>A0A0G4F336</accession>
<dbReference type="GO" id="GO:0006457">
    <property type="term" value="P:protein folding"/>
    <property type="evidence" value="ECO:0007669"/>
    <property type="project" value="TreeGrafter"/>
</dbReference>
<protein>
    <recommendedName>
        <fullName evidence="8">Sulfhydryl oxidase</fullName>
        <ecNumber evidence="8">1.8.3.2</ecNumber>
    </recommendedName>
</protein>
<dbReference type="InterPro" id="IPR017905">
    <property type="entry name" value="ERV/ALR_sulphydryl_oxidase"/>
</dbReference>
<feature type="chain" id="PRO_5005188676" description="Sulfhydryl oxidase" evidence="9">
    <location>
        <begin position="29"/>
        <end position="711"/>
    </location>
</feature>
<name>A0A0G4F336_9ALVE</name>
<keyword evidence="5 8" id="KW-0560">Oxidoreductase</keyword>
<dbReference type="Gene3D" id="3.40.30.10">
    <property type="entry name" value="Glutaredoxin"/>
    <property type="match status" value="1"/>
</dbReference>
<evidence type="ECO:0000259" key="11">
    <source>
        <dbReference type="PROSITE" id="PS51352"/>
    </source>
</evidence>
<comment type="catalytic activity">
    <reaction evidence="8">
        <text>2 R'C(R)SH + O2 = R'C(R)S-S(R)CR' + H2O2</text>
        <dbReference type="Rhea" id="RHEA:17357"/>
        <dbReference type="ChEBI" id="CHEBI:15379"/>
        <dbReference type="ChEBI" id="CHEBI:16240"/>
        <dbReference type="ChEBI" id="CHEBI:16520"/>
        <dbReference type="ChEBI" id="CHEBI:17412"/>
        <dbReference type="EC" id="1.8.3.2"/>
    </reaction>
</comment>
<dbReference type="EC" id="1.8.3.2" evidence="8"/>
<dbReference type="PANTHER" id="PTHR22897:SF8">
    <property type="entry name" value="SULFHYDRYL OXIDASE"/>
    <property type="match status" value="1"/>
</dbReference>
<feature type="domain" description="Thioredoxin" evidence="11">
    <location>
        <begin position="18"/>
        <end position="165"/>
    </location>
</feature>
<evidence type="ECO:0000256" key="4">
    <source>
        <dbReference type="ARBA" id="ARBA00022827"/>
    </source>
</evidence>
<evidence type="ECO:0000256" key="6">
    <source>
        <dbReference type="ARBA" id="ARBA00023157"/>
    </source>
</evidence>
<dbReference type="PROSITE" id="PS51352">
    <property type="entry name" value="THIOREDOXIN_2"/>
    <property type="match status" value="1"/>
</dbReference>
<dbReference type="InterPro" id="IPR036249">
    <property type="entry name" value="Thioredoxin-like_sf"/>
</dbReference>
<dbReference type="SUPFAM" id="SSF69000">
    <property type="entry name" value="FAD-dependent thiol oxidase"/>
    <property type="match status" value="1"/>
</dbReference>
<feature type="signal peptide" evidence="9">
    <location>
        <begin position="1"/>
        <end position="28"/>
    </location>
</feature>
<evidence type="ECO:0000256" key="9">
    <source>
        <dbReference type="SAM" id="SignalP"/>
    </source>
</evidence>
<dbReference type="GO" id="GO:0003756">
    <property type="term" value="F:protein disulfide isomerase activity"/>
    <property type="evidence" value="ECO:0007669"/>
    <property type="project" value="TreeGrafter"/>
</dbReference>
<dbReference type="PROSITE" id="PS51324">
    <property type="entry name" value="ERV_ALR"/>
    <property type="match status" value="1"/>
</dbReference>